<sequence length="86" mass="9304">MNILLAPLLAAPMTEAIISVLVIVIALKLAFFTIKKVALNVVLGIVTYMVCIYVLHIPMDIGFGVWALTVLFGPIPMVLAALYYGL</sequence>
<protein>
    <submittedName>
        <fullName evidence="2">Uncharacterized protein</fullName>
    </submittedName>
</protein>
<keyword evidence="1" id="KW-0472">Membrane</keyword>
<proteinExistence type="predicted"/>
<evidence type="ECO:0000313" key="2">
    <source>
        <dbReference type="EMBL" id="KXA64810.1"/>
    </source>
</evidence>
<accession>A0A133S5I1</accession>
<dbReference type="RefSeq" id="WP_009660610.1">
    <property type="nucleotide sequence ID" value="NZ_KQ958066.1"/>
</dbReference>
<evidence type="ECO:0000313" key="3">
    <source>
        <dbReference type="Proteomes" id="UP000070226"/>
    </source>
</evidence>
<reference evidence="2 3" key="1">
    <citation type="submission" date="2016-01" db="EMBL/GenBank/DDBJ databases">
        <authorList>
            <person name="Oliw E.H."/>
        </authorList>
    </citation>
    <scope>NUCLEOTIDE SEQUENCE [LARGE SCALE GENOMIC DNA]</scope>
    <source>
        <strain evidence="2 3">CMW7756B</strain>
    </source>
</reference>
<keyword evidence="1" id="KW-1133">Transmembrane helix</keyword>
<keyword evidence="1" id="KW-0812">Transmembrane</keyword>
<comment type="caution">
    <text evidence="2">The sequence shown here is derived from an EMBL/GenBank/DDBJ whole genome shotgun (WGS) entry which is preliminary data.</text>
</comment>
<evidence type="ECO:0000256" key="1">
    <source>
        <dbReference type="SAM" id="Phobius"/>
    </source>
</evidence>
<dbReference type="Proteomes" id="UP000070226">
    <property type="component" value="Unassembled WGS sequence"/>
</dbReference>
<gene>
    <name evidence="2" type="ORF">HMPREF3233_00783</name>
</gene>
<organism evidence="2">
    <name type="scientific">Veillonella atypica</name>
    <dbReference type="NCBI Taxonomy" id="39777"/>
    <lineage>
        <taxon>Bacteria</taxon>
        <taxon>Bacillati</taxon>
        <taxon>Bacillota</taxon>
        <taxon>Negativicutes</taxon>
        <taxon>Veillonellales</taxon>
        <taxon>Veillonellaceae</taxon>
        <taxon>Veillonella</taxon>
    </lineage>
</organism>
<name>A0A133S5I1_9FIRM</name>
<dbReference type="EMBL" id="LRQT01000019">
    <property type="protein sequence ID" value="KXA64810.1"/>
    <property type="molecule type" value="Genomic_DNA"/>
</dbReference>
<dbReference type="AlphaFoldDB" id="A0A133S5I1"/>
<dbReference type="STRING" id="39777.B7L28_08410"/>
<dbReference type="PATRIC" id="fig|39777.7.peg.768"/>
<feature type="transmembrane region" description="Helical" evidence="1">
    <location>
        <begin position="6"/>
        <end position="30"/>
    </location>
</feature>
<feature type="transmembrane region" description="Helical" evidence="1">
    <location>
        <begin position="37"/>
        <end position="57"/>
    </location>
</feature>
<feature type="transmembrane region" description="Helical" evidence="1">
    <location>
        <begin position="63"/>
        <end position="84"/>
    </location>
</feature>